<evidence type="ECO:0000313" key="3">
    <source>
        <dbReference type="Proteomes" id="UP000198409"/>
    </source>
</evidence>
<keyword evidence="4" id="KW-1185">Reference proteome</keyword>
<dbReference type="EMBL" id="FZNM01000009">
    <property type="protein sequence ID" value="SNR56796.1"/>
    <property type="molecule type" value="Genomic_DNA"/>
</dbReference>
<evidence type="ECO:0008006" key="5">
    <source>
        <dbReference type="Google" id="ProtNLM"/>
    </source>
</evidence>
<sequence>MTNRLADAIRKEAARIGADPADFATAMSFETGGTFDPWQQGPVTKWGRHIGLIQMGEPQREKYGYYEGMPIEDAVRASADYLVDNGFKPGMSGAQLYATINTGSPNGGHKSDAAAGGTWGSADDKWNHQMEGHRAKAAALLGGTYVPQQFDGFTDADGRPNAALDYEAAYQGPKAVTPNDYLSEESQRVQPYGSWLEEIGAQYRSNAMTAHAVRAASEGTIDPLFEIGEARAAELVQSVPEHYQDFIMTAGSEEVLRSRVQWMTEDMDRQQKLAAGGWSAMGAGLVAGVIDPIPLAVGVATGGLSAGAAGFGLAGRVAVGAAAGAAENAALEVASGELLDNPNADPGMAAVFGGAFGALGGALARGPGGAAHPEAAKAYRIAGDINAGKERLHADPIMARDDSLSAARNTTSLTPLMPDARAYDTEVNPGDAPRGYSLREDGKDRFDVTGQMTTSDQPLVRVLGAHLGEEVAGFTDHSVVPDSASSRMIAYHRKAVGNYMSVARRAEAEYLREVTGIRRGLFHPIKAAQASADFNRQVRDWVLDRNPSQDVHPSVAKAGTAFRNGMAHFRDEMERVGLATLNADPHYVPMVPDASRIAELDVRVGEDTMAELLSAAIRAHSPHLSPEVVSRMSVGYWRNIRRAGWGMENDMDRAMSTGDRTAFKEALMASLGGRNSLTEAQIEEAFDAITGALDGTGKDPNAPSSRGMRALKRRTLMDYTFKATVKDRDGNPLEVRVADFFRQDAGELFQHYARSMSGRIALAETRIENPSKPGYWITEGIRGDADVAKLREAIIEEARAMGKDADNKDVANQLGNLDFFYKKIAGIPVWDQSGRAAQWARRIKQSQFIRLMSNMGLNQVQEGWKIATLTGFRAAYDQMPSIRGMVAGIRSGKYQADALAEELQAMTGIGVDGLFSARAMKAAEERVGEKVAGKFDRAVDGTLDHMSEVTSSISLMRAIHGTQSTWAASSIIQQMANMARLARTETGFDLSRLAKGDRDRLATMGLGAKDARTLFRNLLDHAEFDGRRVVQINHHRWDADAVSKARVFIGRYVDRLVQANDPGGLAKWMSHPVASMLVQFRTFTYGSWHKSTLWAMNHGAFTDPRMQALIAGEVAMGAAMYAVRSTVVLAEEDGWDKYKERILNPTGLLANGFARTASASIIPMLIDSTLIFTPAGPQFGQARSSGTPTDAFIGIPAADHLRSLKDFSRGSMEAAFTDKPFTKGTAKAGVRAFAPFGNWLPFAAGFSALTRGLPER</sequence>
<reference evidence="1" key="1">
    <citation type="submission" date="2017-06" db="EMBL/GenBank/DDBJ databases">
        <authorList>
            <person name="Kim H.J."/>
            <person name="Triplett B.A."/>
        </authorList>
    </citation>
    <scope>NUCLEOTIDE SEQUENCE [LARGE SCALE GENOMIC DNA]</scope>
    <source>
        <strain evidence="1">DSM 26170</strain>
    </source>
</reference>
<protein>
    <recommendedName>
        <fullName evidence="5">Transglycosylase SLT domain-containing protein</fullName>
    </recommendedName>
</protein>
<accession>A0A238XCQ0</accession>
<dbReference type="EMBL" id="SIRL01000007">
    <property type="protein sequence ID" value="TBN49651.1"/>
    <property type="molecule type" value="Genomic_DNA"/>
</dbReference>
<gene>
    <name evidence="2" type="ORF">EYF88_11330</name>
    <name evidence="1" type="ORF">SAMN06265378_10988</name>
</gene>
<evidence type="ECO:0000313" key="4">
    <source>
        <dbReference type="Proteomes" id="UP000292859"/>
    </source>
</evidence>
<evidence type="ECO:0000313" key="1">
    <source>
        <dbReference type="EMBL" id="SNR56796.1"/>
    </source>
</evidence>
<dbReference type="Proteomes" id="UP000198409">
    <property type="component" value="Unassembled WGS sequence"/>
</dbReference>
<dbReference type="AlphaFoldDB" id="A0A238XCQ0"/>
<proteinExistence type="predicted"/>
<organism evidence="1 3">
    <name type="scientific">Paracoccus sediminis</name>
    <dbReference type="NCBI Taxonomy" id="1214787"/>
    <lineage>
        <taxon>Bacteria</taxon>
        <taxon>Pseudomonadati</taxon>
        <taxon>Pseudomonadota</taxon>
        <taxon>Alphaproteobacteria</taxon>
        <taxon>Rhodobacterales</taxon>
        <taxon>Paracoccaceae</taxon>
        <taxon>Paracoccus</taxon>
    </lineage>
</organism>
<evidence type="ECO:0000313" key="2">
    <source>
        <dbReference type="EMBL" id="TBN49651.1"/>
    </source>
</evidence>
<dbReference type="RefSeq" id="WP_089388612.1">
    <property type="nucleotide sequence ID" value="NZ_FZNM01000009.1"/>
</dbReference>
<reference evidence="2 4" key="3">
    <citation type="submission" date="2019-02" db="EMBL/GenBank/DDBJ databases">
        <authorList>
            <person name="Zhang G."/>
        </authorList>
    </citation>
    <scope>NUCLEOTIDE SEQUENCE [LARGE SCALE GENOMIC DNA]</scope>
    <source>
        <strain evidence="2 4">CMB17</strain>
    </source>
</reference>
<name>A0A238XCQ0_9RHOB</name>
<dbReference type="Proteomes" id="UP000292859">
    <property type="component" value="Unassembled WGS sequence"/>
</dbReference>
<reference evidence="3" key="2">
    <citation type="submission" date="2017-06" db="EMBL/GenBank/DDBJ databases">
        <authorList>
            <person name="Varghese N."/>
            <person name="Submissions S."/>
        </authorList>
    </citation>
    <scope>NUCLEOTIDE SEQUENCE [LARGE SCALE GENOMIC DNA]</scope>
    <source>
        <strain evidence="3">DSM 26170</strain>
    </source>
</reference>
<dbReference type="OrthoDB" id="7330655at2"/>